<dbReference type="InterPro" id="IPR008271">
    <property type="entry name" value="Ser/Thr_kinase_AS"/>
</dbReference>
<keyword evidence="3 8" id="KW-0418">Kinase</keyword>
<gene>
    <name evidence="8" type="primary">TIO</name>
    <name evidence="8" type="ORF">AXF42_Ash007664</name>
</gene>
<dbReference type="OrthoDB" id="24822at2759"/>
<keyword evidence="2 5" id="KW-0547">Nucleotide-binding</keyword>
<dbReference type="Proteomes" id="UP000236161">
    <property type="component" value="Unassembled WGS sequence"/>
</dbReference>
<evidence type="ECO:0000256" key="6">
    <source>
        <dbReference type="SAM" id="MobiDB-lite"/>
    </source>
</evidence>
<evidence type="ECO:0000256" key="1">
    <source>
        <dbReference type="ARBA" id="ARBA00022679"/>
    </source>
</evidence>
<dbReference type="Pfam" id="PF24970">
    <property type="entry name" value="ARM_RUK"/>
    <property type="match status" value="1"/>
</dbReference>
<dbReference type="InterPro" id="IPR056980">
    <property type="entry name" value="ARM_RUK"/>
</dbReference>
<protein>
    <submittedName>
        <fullName evidence="8">Serine/threonine-protein kinase TIO</fullName>
        <ecNumber evidence="8">2.7.11.1</ecNumber>
    </submittedName>
</protein>
<dbReference type="PROSITE" id="PS00107">
    <property type="entry name" value="PROTEIN_KINASE_ATP"/>
    <property type="match status" value="1"/>
</dbReference>
<evidence type="ECO:0000313" key="9">
    <source>
        <dbReference type="Proteomes" id="UP000236161"/>
    </source>
</evidence>
<dbReference type="EC" id="2.7.11.1" evidence="8"/>
<dbReference type="PANTHER" id="PTHR46562:SF1">
    <property type="entry name" value="SERINE_THREONINE-PROTEIN KINASE ULK4"/>
    <property type="match status" value="1"/>
</dbReference>
<dbReference type="Gene3D" id="1.25.10.10">
    <property type="entry name" value="Leucine-rich Repeat Variant"/>
    <property type="match status" value="1"/>
</dbReference>
<dbReference type="SMART" id="SM00220">
    <property type="entry name" value="S_TKc"/>
    <property type="match status" value="1"/>
</dbReference>
<name>A0A2I0A640_9ASPA</name>
<sequence>MNNYHVYEAIGLGKHSTVYKGRMKKSIEYFAIKSADKSQRSKLLQEVKMLHGLDHPNILKFYSWYESSAHLWMIMEYCVGGDLMSLLREDARLPEESIHDLAHDIIKALQYLHFKGIIYCDLKPSNILLDENGHIKLCDFGLASRLSAIEESSHTTVPQPKRGTPCYMAPELFKDGGVNSYASDFWALGCVLYECYAGRPPFVGNEFTKLANSILLDPTPDFPGKPSDSFVDLVTSLLMKDPAERLDWHQLCEHRFWQTKFNFVSLPQPAFSNRHEQSAKLCLTERIGERPSQQRTPTKANQRNATGTPMDDNSSTQNKSTEMPLKSGNVSRKLQNRTAQTAANGKQNVAKNILKGVNLLRLSRVAKLNLQRENEKENYRRHMTSTHGNDAEVKIDNNDLELDFSEIPEDDAPDESGVSENHGSSPSEESPNLNNNQKTEETELDAEHQVTTANDIPALPGDENKHEQDSYSEKSEINKILPGIYVQRKGQQNSTTAATAPDSEPSAISSKIFEILWHPSDLSVRPVMPSRKAIKVSDAMPSLSFKVVPACEYVKLLPDQLSALNSQIIRGLNGSLQHLEKIIRYLEILSMNSDAANIITNGPIMLSLIKMLRHPKMVVLHSHIASLIGLLIRHSTYIEADLASSGILDALGHGLREKQDKTRRFCMAALGELMFYISTVKDSVEKDNCASESPSNDKRYSSSWKVSNSLIGLVSSVLRKGEDDVTQLYALKTIENICSQGKDWTSRFASHDIIANISYIYRATSKLENTRLIAGSCLVRLAHFCPPCIQLILEKISIKDTASSLSKGSQRTPREKQICLNLLNMAILSSRVFSIIGRHLFPLVDELVPGLMLLIEQENVVLRGKTLIFVALLCKNSRRWLPQFLCNVKLLSTVDRLVKEKDPYLQQCIEAFVQLVSSTVPGILETVSGDIQQTMGGKRHVIATAMTGRSNTKSTSDLFPAVLHLLGSPSFKHRVVSSHVLIQLANLIKLLEVPFQGRDDFQITLLQILETITEEPSAIFDDPEIFTSQILPSLAILYKGNKDGGARFLCLKILFDVMVVILNDMLDILKNEDGQVLKDLNMISESHFLPLYPYFVEDEDPIPLYAQKLLLMLLEFNYIKISDILHLKTVSQCFEFLLNDLSNANVNNVKLCLALASAPEMEAKILSNLAVVRRIGNLLEFVSTKGMEDFLVPTLALCKAFVLHAIGTNKGSAICEKPALLEDDAFSTSFDVDQQHCIQDISDFSCNMSSFLELIGSSDSQIANLASECVILLVKAAPREATMGLLANLSKITYIFNCLKDTAPVSMLLRLLYALAFSCRQYLSQAMILAISMPDVMRIEALLSDFKNSREPGISEAARILGLELQRLPHCI</sequence>
<dbReference type="Pfam" id="PF23606">
    <property type="entry name" value="HEAT_ULK4"/>
    <property type="match status" value="1"/>
</dbReference>
<feature type="region of interest" description="Disordered" evidence="6">
    <location>
        <begin position="373"/>
        <end position="476"/>
    </location>
</feature>
<dbReference type="InterPro" id="IPR056981">
    <property type="entry name" value="HEAT_ULK4_RUNKEL"/>
</dbReference>
<dbReference type="InterPro" id="IPR011989">
    <property type="entry name" value="ARM-like"/>
</dbReference>
<dbReference type="GO" id="GO:0005524">
    <property type="term" value="F:ATP binding"/>
    <property type="evidence" value="ECO:0007669"/>
    <property type="project" value="UniProtKB-UniRule"/>
</dbReference>
<feature type="compositionally biased region" description="Polar residues" evidence="6">
    <location>
        <begin position="291"/>
        <end position="321"/>
    </location>
</feature>
<dbReference type="PROSITE" id="PS00108">
    <property type="entry name" value="PROTEIN_KINASE_ST"/>
    <property type="match status" value="1"/>
</dbReference>
<feature type="compositionally biased region" description="Basic and acidic residues" evidence="6">
    <location>
        <begin position="438"/>
        <end position="448"/>
    </location>
</feature>
<feature type="compositionally biased region" description="Acidic residues" evidence="6">
    <location>
        <begin position="398"/>
        <end position="414"/>
    </location>
</feature>
<evidence type="ECO:0000313" key="8">
    <source>
        <dbReference type="EMBL" id="PKA51007.1"/>
    </source>
</evidence>
<dbReference type="GO" id="GO:0008017">
    <property type="term" value="F:microtubule binding"/>
    <property type="evidence" value="ECO:0007669"/>
    <property type="project" value="InterPro"/>
</dbReference>
<dbReference type="GO" id="GO:0004674">
    <property type="term" value="F:protein serine/threonine kinase activity"/>
    <property type="evidence" value="ECO:0007669"/>
    <property type="project" value="UniProtKB-EC"/>
</dbReference>
<feature type="compositionally biased region" description="Low complexity" evidence="6">
    <location>
        <begin position="424"/>
        <end position="436"/>
    </location>
</feature>
<dbReference type="Gene3D" id="1.10.510.10">
    <property type="entry name" value="Transferase(Phosphotransferase) domain 1"/>
    <property type="match status" value="1"/>
</dbReference>
<organism evidence="8 9">
    <name type="scientific">Apostasia shenzhenica</name>
    <dbReference type="NCBI Taxonomy" id="1088818"/>
    <lineage>
        <taxon>Eukaryota</taxon>
        <taxon>Viridiplantae</taxon>
        <taxon>Streptophyta</taxon>
        <taxon>Embryophyta</taxon>
        <taxon>Tracheophyta</taxon>
        <taxon>Spermatophyta</taxon>
        <taxon>Magnoliopsida</taxon>
        <taxon>Liliopsida</taxon>
        <taxon>Asparagales</taxon>
        <taxon>Orchidaceae</taxon>
        <taxon>Apostasioideae</taxon>
        <taxon>Apostasia</taxon>
    </lineage>
</organism>
<keyword evidence="1 8" id="KW-0808">Transferase</keyword>
<dbReference type="InterPro" id="IPR016024">
    <property type="entry name" value="ARM-type_fold"/>
</dbReference>
<dbReference type="EMBL" id="KZ452015">
    <property type="protein sequence ID" value="PKA51007.1"/>
    <property type="molecule type" value="Genomic_DNA"/>
</dbReference>
<dbReference type="STRING" id="1088818.A0A2I0A640"/>
<dbReference type="GO" id="GO:0000914">
    <property type="term" value="P:phragmoplast assembly"/>
    <property type="evidence" value="ECO:0007669"/>
    <property type="project" value="InterPro"/>
</dbReference>
<proteinExistence type="predicted"/>
<dbReference type="PROSITE" id="PS50011">
    <property type="entry name" value="PROTEIN_KINASE_DOM"/>
    <property type="match status" value="1"/>
</dbReference>
<evidence type="ECO:0000259" key="7">
    <source>
        <dbReference type="PROSITE" id="PS50011"/>
    </source>
</evidence>
<dbReference type="Pfam" id="PF00069">
    <property type="entry name" value="Pkinase"/>
    <property type="match status" value="1"/>
</dbReference>
<dbReference type="CDD" id="cd14010">
    <property type="entry name" value="STKc_ULK4"/>
    <property type="match status" value="1"/>
</dbReference>
<dbReference type="SUPFAM" id="SSF48371">
    <property type="entry name" value="ARM repeat"/>
    <property type="match status" value="1"/>
</dbReference>
<evidence type="ECO:0000256" key="2">
    <source>
        <dbReference type="ARBA" id="ARBA00022741"/>
    </source>
</evidence>
<evidence type="ECO:0000256" key="3">
    <source>
        <dbReference type="ARBA" id="ARBA00022777"/>
    </source>
</evidence>
<dbReference type="InterPro" id="IPR044591">
    <property type="entry name" value="RUK"/>
</dbReference>
<evidence type="ECO:0000256" key="5">
    <source>
        <dbReference type="PROSITE-ProRule" id="PRU10141"/>
    </source>
</evidence>
<feature type="binding site" evidence="5">
    <location>
        <position position="33"/>
    </location>
    <ligand>
        <name>ATP</name>
        <dbReference type="ChEBI" id="CHEBI:30616"/>
    </ligand>
</feature>
<keyword evidence="9" id="KW-1185">Reference proteome</keyword>
<dbReference type="SUPFAM" id="SSF56112">
    <property type="entry name" value="Protein kinase-like (PK-like)"/>
    <property type="match status" value="1"/>
</dbReference>
<keyword evidence="4 5" id="KW-0067">ATP-binding</keyword>
<feature type="domain" description="Protein kinase" evidence="7">
    <location>
        <begin position="4"/>
        <end position="257"/>
    </location>
</feature>
<dbReference type="PANTHER" id="PTHR46562">
    <property type="entry name" value="SERINE/THREONINE-KINASE ULK4-LIKE PROTEIN-RELATED"/>
    <property type="match status" value="1"/>
</dbReference>
<feature type="compositionally biased region" description="Basic and acidic residues" evidence="6">
    <location>
        <begin position="462"/>
        <end position="476"/>
    </location>
</feature>
<dbReference type="InterPro" id="IPR000719">
    <property type="entry name" value="Prot_kinase_dom"/>
</dbReference>
<dbReference type="InterPro" id="IPR017441">
    <property type="entry name" value="Protein_kinase_ATP_BS"/>
</dbReference>
<feature type="region of interest" description="Disordered" evidence="6">
    <location>
        <begin position="286"/>
        <end position="333"/>
    </location>
</feature>
<dbReference type="InterPro" id="IPR011009">
    <property type="entry name" value="Kinase-like_dom_sf"/>
</dbReference>
<accession>A0A2I0A640</accession>
<reference evidence="8 9" key="1">
    <citation type="journal article" date="2017" name="Nature">
        <title>The Apostasia genome and the evolution of orchids.</title>
        <authorList>
            <person name="Zhang G.Q."/>
            <person name="Liu K.W."/>
            <person name="Li Z."/>
            <person name="Lohaus R."/>
            <person name="Hsiao Y.Y."/>
            <person name="Niu S.C."/>
            <person name="Wang J.Y."/>
            <person name="Lin Y.C."/>
            <person name="Xu Q."/>
            <person name="Chen L.J."/>
            <person name="Yoshida K."/>
            <person name="Fujiwara S."/>
            <person name="Wang Z.W."/>
            <person name="Zhang Y.Q."/>
            <person name="Mitsuda N."/>
            <person name="Wang M."/>
            <person name="Liu G.H."/>
            <person name="Pecoraro L."/>
            <person name="Huang H.X."/>
            <person name="Xiao X.J."/>
            <person name="Lin M."/>
            <person name="Wu X.Y."/>
            <person name="Wu W.L."/>
            <person name="Chen Y.Y."/>
            <person name="Chang S.B."/>
            <person name="Sakamoto S."/>
            <person name="Ohme-Takagi M."/>
            <person name="Yagi M."/>
            <person name="Zeng S.J."/>
            <person name="Shen C.Y."/>
            <person name="Yeh C.M."/>
            <person name="Luo Y.B."/>
            <person name="Tsai W.C."/>
            <person name="Van de Peer Y."/>
            <person name="Liu Z.J."/>
        </authorList>
    </citation>
    <scope>NUCLEOTIDE SEQUENCE [LARGE SCALE GENOMIC DNA]</scope>
    <source>
        <strain evidence="9">cv. Shenzhen</strain>
        <tissue evidence="8">Stem</tissue>
    </source>
</reference>
<evidence type="ECO:0000256" key="4">
    <source>
        <dbReference type="ARBA" id="ARBA00022840"/>
    </source>
</evidence>